<comment type="caution">
    <text evidence="3">The sequence shown here is derived from an EMBL/GenBank/DDBJ whole genome shotgun (WGS) entry which is preliminary data.</text>
</comment>
<gene>
    <name evidence="3" type="ORF">PQR08_07305</name>
</gene>
<dbReference type="NCBIfam" id="NF005791">
    <property type="entry name" value="PRK07627.1"/>
    <property type="match status" value="1"/>
</dbReference>
<dbReference type="InterPro" id="IPR011059">
    <property type="entry name" value="Metal-dep_hydrolase_composite"/>
</dbReference>
<evidence type="ECO:0000313" key="4">
    <source>
        <dbReference type="Proteomes" id="UP001629462"/>
    </source>
</evidence>
<dbReference type="SUPFAM" id="SSF51338">
    <property type="entry name" value="Composite domain of metallo-dependent hydrolases"/>
    <property type="match status" value="1"/>
</dbReference>
<organism evidence="3 4">
    <name type="scientific">Caballeronia jiangsuensis</name>
    <dbReference type="NCBI Taxonomy" id="1458357"/>
    <lineage>
        <taxon>Bacteria</taxon>
        <taxon>Pseudomonadati</taxon>
        <taxon>Pseudomonadota</taxon>
        <taxon>Betaproteobacteria</taxon>
        <taxon>Burkholderiales</taxon>
        <taxon>Burkholderiaceae</taxon>
        <taxon>Caballeronia</taxon>
    </lineage>
</organism>
<dbReference type="RefSeq" id="WP_408161185.1">
    <property type="nucleotide sequence ID" value="NZ_JAQQDB010000005.1"/>
</dbReference>
<accession>A0ABW9CHX0</accession>
<dbReference type="CDD" id="cd01317">
    <property type="entry name" value="DHOase_IIa"/>
    <property type="match status" value="1"/>
</dbReference>
<evidence type="ECO:0000259" key="2">
    <source>
        <dbReference type="Pfam" id="PF12890"/>
    </source>
</evidence>
<evidence type="ECO:0000256" key="1">
    <source>
        <dbReference type="ARBA" id="ARBA00022975"/>
    </source>
</evidence>
<dbReference type="InterPro" id="IPR050138">
    <property type="entry name" value="DHOase/Allantoinase_Hydrolase"/>
</dbReference>
<proteinExistence type="predicted"/>
<dbReference type="Pfam" id="PF12890">
    <property type="entry name" value="DHOase"/>
    <property type="match status" value="1"/>
</dbReference>
<protein>
    <submittedName>
        <fullName evidence="3">Dihydroorotase</fullName>
        <ecNumber evidence="3">3.5.2.3</ecNumber>
    </submittedName>
</protein>
<dbReference type="InterPro" id="IPR032466">
    <property type="entry name" value="Metal_Hydrolase"/>
</dbReference>
<keyword evidence="1" id="KW-0665">Pyrimidine biosynthesis</keyword>
<keyword evidence="3" id="KW-0378">Hydrolase</keyword>
<reference evidence="3 4" key="1">
    <citation type="journal article" date="2024" name="Chem. Sci.">
        <title>Discovery of megapolipeptins by genome mining of a Burkholderiales bacteria collection.</title>
        <authorList>
            <person name="Paulo B.S."/>
            <person name="Recchia M.J.J."/>
            <person name="Lee S."/>
            <person name="Fergusson C.H."/>
            <person name="Romanowski S.B."/>
            <person name="Hernandez A."/>
            <person name="Krull N."/>
            <person name="Liu D.Y."/>
            <person name="Cavanagh H."/>
            <person name="Bos A."/>
            <person name="Gray C.A."/>
            <person name="Murphy B.T."/>
            <person name="Linington R.G."/>
            <person name="Eustaquio A.S."/>
        </authorList>
    </citation>
    <scope>NUCLEOTIDE SEQUENCE [LARGE SCALE GENOMIC DNA]</scope>
    <source>
        <strain evidence="3 4">RL17-374-BIF-D</strain>
    </source>
</reference>
<dbReference type="PANTHER" id="PTHR43668">
    <property type="entry name" value="ALLANTOINASE"/>
    <property type="match status" value="1"/>
</dbReference>
<evidence type="ECO:0000313" key="3">
    <source>
        <dbReference type="EMBL" id="MFM0517229.1"/>
    </source>
</evidence>
<dbReference type="InterPro" id="IPR024403">
    <property type="entry name" value="DHOase_cat"/>
</dbReference>
<dbReference type="EMBL" id="JAQQDB010000005">
    <property type="protein sequence ID" value="MFM0517229.1"/>
    <property type="molecule type" value="Genomic_DNA"/>
</dbReference>
<dbReference type="Gene3D" id="2.30.40.10">
    <property type="entry name" value="Urease, subunit C, domain 1"/>
    <property type="match status" value="1"/>
</dbReference>
<dbReference type="GO" id="GO:0004151">
    <property type="term" value="F:dihydroorotase activity"/>
    <property type="evidence" value="ECO:0007669"/>
    <property type="project" value="UniProtKB-EC"/>
</dbReference>
<feature type="domain" description="Dihydroorotase catalytic" evidence="2">
    <location>
        <begin position="53"/>
        <end position="236"/>
    </location>
</feature>
<keyword evidence="4" id="KW-1185">Reference proteome</keyword>
<sequence>MKIQIQNGTIIDPAAGTQERKDVFIAAGRIVGIGAAPADFNAAKIIDASGLYVAPGFVDLSARLREPGFEHKATLESEMAAAMAGGVTSLVCPPDTDPTLDEPGLVEMLKFRAQKLHLAHVYPLGALTVGLKGEAITEMVQLTEAGCIGFSQADNPIVDTRTLQRALQYATTYGYTVWLRPQDAYMSKGGVAASGAVASRLGLSGVPVAAETIALHTIFELMRVTGARVHLSHLSSAAGVELVRAAKAEGLAVSCDVTVNHVHLTDIDIGYFDSQFRLDPPLRSQRDRDAIRAGLADGTIDAICSDHTPLDDDEKLLPFAEATPGATGLELLLSLTVKWALDANVPLAKALARISSSPADVLKLPAGRIATGAIADLCVFDAAGEWRVDPTKLKSQGRNTPFLGYELPARVRATIVGGHVAYESR</sequence>
<dbReference type="SUPFAM" id="SSF51556">
    <property type="entry name" value="Metallo-dependent hydrolases"/>
    <property type="match status" value="1"/>
</dbReference>
<dbReference type="Proteomes" id="UP001629462">
    <property type="component" value="Unassembled WGS sequence"/>
</dbReference>
<dbReference type="PANTHER" id="PTHR43668:SF2">
    <property type="entry name" value="ALLANTOINASE"/>
    <property type="match status" value="1"/>
</dbReference>
<dbReference type="Gene3D" id="3.20.20.140">
    <property type="entry name" value="Metal-dependent hydrolases"/>
    <property type="match status" value="1"/>
</dbReference>
<dbReference type="InterPro" id="IPR004722">
    <property type="entry name" value="DHOase"/>
</dbReference>
<dbReference type="NCBIfam" id="TIGR00857">
    <property type="entry name" value="pyrC_multi"/>
    <property type="match status" value="1"/>
</dbReference>
<dbReference type="EC" id="3.5.2.3" evidence="3"/>
<name>A0ABW9CHX0_9BURK</name>